<feature type="domain" description="HTH cro/C1-type" evidence="2">
    <location>
        <begin position="6"/>
        <end position="61"/>
    </location>
</feature>
<dbReference type="PROSITE" id="PS51500">
    <property type="entry name" value="SIN"/>
    <property type="match status" value="1"/>
</dbReference>
<dbReference type="RefSeq" id="WP_066083731.1">
    <property type="nucleotide sequence ID" value="NZ_CP126114.1"/>
</dbReference>
<reference evidence="4" key="1">
    <citation type="submission" date="2023-05" db="EMBL/GenBank/DDBJ databases">
        <title>Comparative genomics of Bacillaceae isolates and their secondary metabolite potential.</title>
        <authorList>
            <person name="Song L."/>
            <person name="Nielsen L.J."/>
            <person name="Mohite O."/>
            <person name="Xu X."/>
            <person name="Weber T."/>
            <person name="Kovacs A.T."/>
        </authorList>
    </citation>
    <scope>NUCLEOTIDE SEQUENCE</scope>
    <source>
        <strain evidence="4">XLM17</strain>
    </source>
</reference>
<dbReference type="AlphaFoldDB" id="A0AA95SI12"/>
<dbReference type="InterPro" id="IPR010982">
    <property type="entry name" value="Lambda_DNA-bd_dom_sf"/>
</dbReference>
<organism evidence="4 5">
    <name type="scientific">Neobacillus novalis</name>
    <dbReference type="NCBI Taxonomy" id="220687"/>
    <lineage>
        <taxon>Bacteria</taxon>
        <taxon>Bacillati</taxon>
        <taxon>Bacillota</taxon>
        <taxon>Bacilli</taxon>
        <taxon>Bacillales</taxon>
        <taxon>Bacillaceae</taxon>
        <taxon>Neobacillus</taxon>
    </lineage>
</organism>
<dbReference type="Pfam" id="PF01381">
    <property type="entry name" value="HTH_3"/>
    <property type="match status" value="1"/>
</dbReference>
<evidence type="ECO:0000313" key="5">
    <source>
        <dbReference type="Proteomes" id="UP001178288"/>
    </source>
</evidence>
<evidence type="ECO:0000259" key="3">
    <source>
        <dbReference type="PROSITE" id="PS51500"/>
    </source>
</evidence>
<dbReference type="GO" id="GO:0005829">
    <property type="term" value="C:cytosol"/>
    <property type="evidence" value="ECO:0007669"/>
    <property type="project" value="TreeGrafter"/>
</dbReference>
<evidence type="ECO:0000313" key="4">
    <source>
        <dbReference type="EMBL" id="WHY87506.1"/>
    </source>
</evidence>
<dbReference type="PANTHER" id="PTHR46797">
    <property type="entry name" value="HTH-TYPE TRANSCRIPTIONAL REGULATOR"/>
    <property type="match status" value="1"/>
</dbReference>
<dbReference type="Proteomes" id="UP001178288">
    <property type="component" value="Chromosome"/>
</dbReference>
<keyword evidence="1" id="KW-0238">DNA-binding</keyword>
<dbReference type="InterPro" id="IPR050807">
    <property type="entry name" value="TransReg_Diox_bact_type"/>
</dbReference>
<dbReference type="InterPro" id="IPR036281">
    <property type="entry name" value="SinR/SinI_dimer_dom_sf"/>
</dbReference>
<name>A0AA95SI12_9BACI</name>
<dbReference type="SMART" id="SM00530">
    <property type="entry name" value="HTH_XRE"/>
    <property type="match status" value="1"/>
</dbReference>
<gene>
    <name evidence="4" type="ORF">QNH39_06535</name>
</gene>
<dbReference type="GO" id="GO:0003700">
    <property type="term" value="F:DNA-binding transcription factor activity"/>
    <property type="evidence" value="ECO:0007669"/>
    <property type="project" value="TreeGrafter"/>
</dbReference>
<sequence length="109" mass="12315">MIGIRVKLLRMQTGCSITELSKKSRVSKSYLSCIERGIQKNPSLLVLSRLAKSLGTNVENLLDQKQGGDTSSKHNIDDDWVQLVHDAVLQGITKEDFAFYLEFIKFTKK</sequence>
<dbReference type="InterPro" id="IPR010981">
    <property type="entry name" value="SinR/SinI_dimer_dom"/>
</dbReference>
<dbReference type="InterPro" id="IPR001387">
    <property type="entry name" value="Cro/C1-type_HTH"/>
</dbReference>
<dbReference type="PANTHER" id="PTHR46797:SF1">
    <property type="entry name" value="METHYLPHOSPHONATE SYNTHASE"/>
    <property type="match status" value="1"/>
</dbReference>
<dbReference type="SUPFAM" id="SSF47406">
    <property type="entry name" value="SinR repressor dimerisation domain-like"/>
    <property type="match status" value="1"/>
</dbReference>
<dbReference type="SUPFAM" id="SSF47413">
    <property type="entry name" value="lambda repressor-like DNA-binding domains"/>
    <property type="match status" value="1"/>
</dbReference>
<evidence type="ECO:0000259" key="2">
    <source>
        <dbReference type="PROSITE" id="PS50943"/>
    </source>
</evidence>
<dbReference type="GO" id="GO:0003677">
    <property type="term" value="F:DNA binding"/>
    <property type="evidence" value="ECO:0007669"/>
    <property type="project" value="UniProtKB-KW"/>
</dbReference>
<dbReference type="Gene3D" id="1.10.260.40">
    <property type="entry name" value="lambda repressor-like DNA-binding domains"/>
    <property type="match status" value="1"/>
</dbReference>
<protein>
    <submittedName>
        <fullName evidence="4">Helix-turn-helix domain-containing protein</fullName>
    </submittedName>
</protein>
<dbReference type="GO" id="GO:0046983">
    <property type="term" value="F:protein dimerization activity"/>
    <property type="evidence" value="ECO:0007669"/>
    <property type="project" value="InterPro"/>
</dbReference>
<dbReference type="KEGG" id="nnv:QNH39_06535"/>
<dbReference type="EMBL" id="CP126114">
    <property type="protein sequence ID" value="WHY87506.1"/>
    <property type="molecule type" value="Genomic_DNA"/>
</dbReference>
<accession>A0AA95SI12</accession>
<proteinExistence type="predicted"/>
<dbReference type="PROSITE" id="PS50943">
    <property type="entry name" value="HTH_CROC1"/>
    <property type="match status" value="1"/>
</dbReference>
<evidence type="ECO:0000256" key="1">
    <source>
        <dbReference type="ARBA" id="ARBA00023125"/>
    </source>
</evidence>
<dbReference type="CDD" id="cd00093">
    <property type="entry name" value="HTH_XRE"/>
    <property type="match status" value="1"/>
</dbReference>
<feature type="domain" description="Sin" evidence="3">
    <location>
        <begin position="67"/>
        <end position="105"/>
    </location>
</feature>
<keyword evidence="5" id="KW-1185">Reference proteome</keyword>